<evidence type="ECO:0000256" key="4">
    <source>
        <dbReference type="ARBA" id="ARBA00022989"/>
    </source>
</evidence>
<sequence length="502" mass="55968">MDSTLSKPPATTGYQEIRGASSGQRLLFLFKDSMLYGGAWAFSRVLALFTIPILTRLFSTEAYGALDAIATLGALFIAFITMGQDSAIARFYYETEDPAERREIISQSLLIQGVFCGVVGIALWLTADWVVQKMIVVPDHADTFRVLVMSYPFVILFQFCQHLAKWTFGRRQFIFLSVGSGVVVLSLTLILVWGFGSGIVGVFYAQLIGTGIFAMVALVMYKDYWVWPSSFNYGWKLLSFGWPYMLVAMMGMMIPALDRIFITHFLDMEAMGYYAAGFKMAVLIVLPITAFQTAWGPFMLALYKEANALETYNQVLVYYTAAISFLGFCLVAVAEPLTMVLTSSRYLAGSVVILPIAFSLIVESIAWIMGIGIDLSKKTYGSTLSYGAGMIVSGIFIAFLIAPFGIWGVAYGVLLGRIAQALSYILFAYRVYPLRFAWRKPLALFLMTLASAVLLQRISLPTPVYHALFRFFLFLVLGGVFWRYALSAEGRHWFSVKLKPFA</sequence>
<gene>
    <name evidence="7" type="ORF">MNODULE_10140</name>
</gene>
<keyword evidence="5 6" id="KW-0472">Membrane</keyword>
<dbReference type="InterPro" id="IPR002797">
    <property type="entry name" value="Polysacc_synth"/>
</dbReference>
<feature type="transmembrane region" description="Helical" evidence="6">
    <location>
        <begin position="346"/>
        <end position="371"/>
    </location>
</feature>
<evidence type="ECO:0000313" key="7">
    <source>
        <dbReference type="EMBL" id="NKE71094.1"/>
    </source>
</evidence>
<feature type="transmembrane region" description="Helical" evidence="6">
    <location>
        <begin position="63"/>
        <end position="83"/>
    </location>
</feature>
<dbReference type="AlphaFoldDB" id="A0A7X6IB71"/>
<feature type="transmembrane region" description="Helical" evidence="6">
    <location>
        <begin position="34"/>
        <end position="57"/>
    </location>
</feature>
<dbReference type="RefSeq" id="WP_168059430.1">
    <property type="nucleotide sequence ID" value="NZ_VTOW01000002.1"/>
</dbReference>
<dbReference type="EMBL" id="VTOW01000002">
    <property type="protein sequence ID" value="NKE71094.1"/>
    <property type="molecule type" value="Genomic_DNA"/>
</dbReference>
<feature type="transmembrane region" description="Helical" evidence="6">
    <location>
        <begin position="173"/>
        <end position="195"/>
    </location>
</feature>
<dbReference type="GO" id="GO:0005886">
    <property type="term" value="C:plasma membrane"/>
    <property type="evidence" value="ECO:0007669"/>
    <property type="project" value="UniProtKB-SubCell"/>
</dbReference>
<feature type="transmembrane region" description="Helical" evidence="6">
    <location>
        <begin position="441"/>
        <end position="458"/>
    </location>
</feature>
<keyword evidence="2" id="KW-1003">Cell membrane</keyword>
<evidence type="ECO:0000313" key="8">
    <source>
        <dbReference type="Proteomes" id="UP000534783"/>
    </source>
</evidence>
<comment type="subcellular location">
    <subcellularLocation>
        <location evidence="1">Cell membrane</location>
        <topology evidence="1">Multi-pass membrane protein</topology>
    </subcellularLocation>
</comment>
<dbReference type="InterPro" id="IPR050833">
    <property type="entry name" value="Poly_Biosynth_Transport"/>
</dbReference>
<dbReference type="PANTHER" id="PTHR30250">
    <property type="entry name" value="PST FAMILY PREDICTED COLANIC ACID TRANSPORTER"/>
    <property type="match status" value="1"/>
</dbReference>
<keyword evidence="8" id="KW-1185">Reference proteome</keyword>
<evidence type="ECO:0000256" key="2">
    <source>
        <dbReference type="ARBA" id="ARBA00022475"/>
    </source>
</evidence>
<reference evidence="7 8" key="1">
    <citation type="journal article" date="2020" name="Nature">
        <title>Bacterial chemolithoautotrophy via manganese oxidation.</title>
        <authorList>
            <person name="Yu H."/>
            <person name="Leadbetter J.R."/>
        </authorList>
    </citation>
    <scope>NUCLEOTIDE SEQUENCE [LARGE SCALE GENOMIC DNA]</scope>
    <source>
        <strain evidence="7 8">Mn-1</strain>
    </source>
</reference>
<dbReference type="Pfam" id="PF01943">
    <property type="entry name" value="Polysacc_synt"/>
    <property type="match status" value="1"/>
</dbReference>
<feature type="transmembrane region" description="Helical" evidence="6">
    <location>
        <begin position="201"/>
        <end position="221"/>
    </location>
</feature>
<dbReference type="Proteomes" id="UP000534783">
    <property type="component" value="Unassembled WGS sequence"/>
</dbReference>
<proteinExistence type="predicted"/>
<evidence type="ECO:0000256" key="1">
    <source>
        <dbReference type="ARBA" id="ARBA00004651"/>
    </source>
</evidence>
<feature type="transmembrane region" description="Helical" evidence="6">
    <location>
        <begin position="277"/>
        <end position="303"/>
    </location>
</feature>
<keyword evidence="3 6" id="KW-0812">Transmembrane</keyword>
<comment type="caution">
    <text evidence="7">The sequence shown here is derived from an EMBL/GenBank/DDBJ whole genome shotgun (WGS) entry which is preliminary data.</text>
</comment>
<protein>
    <submittedName>
        <fullName evidence="7">Oligosaccharide flippase family protein</fullName>
    </submittedName>
</protein>
<dbReference type="PANTHER" id="PTHR30250:SF11">
    <property type="entry name" value="O-ANTIGEN TRANSPORTER-RELATED"/>
    <property type="match status" value="1"/>
</dbReference>
<keyword evidence="4 6" id="KW-1133">Transmembrane helix</keyword>
<feature type="transmembrane region" description="Helical" evidence="6">
    <location>
        <begin position="104"/>
        <end position="124"/>
    </location>
</feature>
<feature type="transmembrane region" description="Helical" evidence="6">
    <location>
        <begin position="233"/>
        <end position="257"/>
    </location>
</feature>
<feature type="transmembrane region" description="Helical" evidence="6">
    <location>
        <begin position="408"/>
        <end position="429"/>
    </location>
</feature>
<feature type="transmembrane region" description="Helical" evidence="6">
    <location>
        <begin position="383"/>
        <end position="402"/>
    </location>
</feature>
<evidence type="ECO:0000256" key="3">
    <source>
        <dbReference type="ARBA" id="ARBA00022692"/>
    </source>
</evidence>
<evidence type="ECO:0000256" key="5">
    <source>
        <dbReference type="ARBA" id="ARBA00023136"/>
    </source>
</evidence>
<name>A0A7X6IB71_9BACT</name>
<accession>A0A7X6IB71</accession>
<organism evidence="7 8">
    <name type="scientific">Candidatus Manganitrophus noduliformans</name>
    <dbReference type="NCBI Taxonomy" id="2606439"/>
    <lineage>
        <taxon>Bacteria</taxon>
        <taxon>Pseudomonadati</taxon>
        <taxon>Nitrospirota</taxon>
        <taxon>Nitrospiria</taxon>
        <taxon>Candidatus Troglogloeales</taxon>
        <taxon>Candidatus Manganitrophaceae</taxon>
        <taxon>Candidatus Manganitrophus</taxon>
    </lineage>
</organism>
<feature type="transmembrane region" description="Helical" evidence="6">
    <location>
        <begin position="464"/>
        <end position="485"/>
    </location>
</feature>
<evidence type="ECO:0000256" key="6">
    <source>
        <dbReference type="SAM" id="Phobius"/>
    </source>
</evidence>
<feature type="transmembrane region" description="Helical" evidence="6">
    <location>
        <begin position="315"/>
        <end position="334"/>
    </location>
</feature>